<evidence type="ECO:0000256" key="4">
    <source>
        <dbReference type="ARBA" id="ARBA00022989"/>
    </source>
</evidence>
<feature type="transmembrane region" description="Helical" evidence="6">
    <location>
        <begin position="206"/>
        <end position="225"/>
    </location>
</feature>
<dbReference type="OrthoDB" id="9787815at2"/>
<accession>A0A222FN42</accession>
<organism evidence="7 8">
    <name type="scientific">Bacterioplanes sanyensis</name>
    <dbReference type="NCBI Taxonomy" id="1249553"/>
    <lineage>
        <taxon>Bacteria</taxon>
        <taxon>Pseudomonadati</taxon>
        <taxon>Pseudomonadota</taxon>
        <taxon>Gammaproteobacteria</taxon>
        <taxon>Oceanospirillales</taxon>
        <taxon>Oceanospirillaceae</taxon>
        <taxon>Bacterioplanes</taxon>
    </lineage>
</organism>
<feature type="transmembrane region" description="Helical" evidence="6">
    <location>
        <begin position="164"/>
        <end position="185"/>
    </location>
</feature>
<dbReference type="GO" id="GO:0016020">
    <property type="term" value="C:membrane"/>
    <property type="evidence" value="ECO:0007669"/>
    <property type="project" value="UniProtKB-SubCell"/>
</dbReference>
<protein>
    <submittedName>
        <fullName evidence="7">MFS transporter</fullName>
    </submittedName>
</protein>
<keyword evidence="4 6" id="KW-1133">Transmembrane helix</keyword>
<gene>
    <name evidence="7" type="ORF">CHH28_17925</name>
</gene>
<evidence type="ECO:0000256" key="3">
    <source>
        <dbReference type="ARBA" id="ARBA00022692"/>
    </source>
</evidence>
<keyword evidence="2" id="KW-0813">Transport</keyword>
<feature type="transmembrane region" description="Helical" evidence="6">
    <location>
        <begin position="137"/>
        <end position="158"/>
    </location>
</feature>
<dbReference type="GO" id="GO:0022857">
    <property type="term" value="F:transmembrane transporter activity"/>
    <property type="evidence" value="ECO:0007669"/>
    <property type="project" value="InterPro"/>
</dbReference>
<keyword evidence="8" id="KW-1185">Reference proteome</keyword>
<proteinExistence type="predicted"/>
<feature type="transmembrane region" description="Helical" evidence="6">
    <location>
        <begin position="373"/>
        <end position="391"/>
    </location>
</feature>
<dbReference type="Pfam" id="PF07690">
    <property type="entry name" value="MFS_1"/>
    <property type="match status" value="1"/>
</dbReference>
<dbReference type="InterPro" id="IPR036259">
    <property type="entry name" value="MFS_trans_sf"/>
</dbReference>
<dbReference type="Proteomes" id="UP000202440">
    <property type="component" value="Chromosome"/>
</dbReference>
<dbReference type="InterPro" id="IPR011701">
    <property type="entry name" value="MFS"/>
</dbReference>
<feature type="transmembrane region" description="Helical" evidence="6">
    <location>
        <begin position="71"/>
        <end position="89"/>
    </location>
</feature>
<dbReference type="KEGG" id="bsan:CHH28_17925"/>
<keyword evidence="3 6" id="KW-0812">Transmembrane</keyword>
<dbReference type="PANTHER" id="PTHR12778">
    <property type="entry name" value="SOLUTE CARRIER FAMILY 33 ACETYL-COA TRANSPORTER -RELATED"/>
    <property type="match status" value="1"/>
</dbReference>
<evidence type="ECO:0000313" key="8">
    <source>
        <dbReference type="Proteomes" id="UP000202440"/>
    </source>
</evidence>
<feature type="transmembrane region" description="Helical" evidence="6">
    <location>
        <begin position="277"/>
        <end position="296"/>
    </location>
</feature>
<evidence type="ECO:0000256" key="2">
    <source>
        <dbReference type="ARBA" id="ARBA00022448"/>
    </source>
</evidence>
<dbReference type="AlphaFoldDB" id="A0A222FN42"/>
<feature type="transmembrane region" description="Helical" evidence="6">
    <location>
        <begin position="308"/>
        <end position="330"/>
    </location>
</feature>
<sequence>MNKWLALIGLYIAQGLPHGFFGQAMPALMREQGMDLTLIGLLSLVALPWALKFLWAPWLDRVALIAGEHRRSWIIAMNYSAVALLLLLASQPMSYWVDQGLWWMLAALLLVNLSMATQDIATDALAVENISYPQRGLGNAVQVAGYRIGMVIAGGGLVVTLGHWGWQATLLLLALLLAAATLPLWRFQPKPHQVGEHSVWQQWRQLFARGGIVWWLLMVITYKFGDAFGTQMVRPLLVDTGLQLTELGWLMGTYGFSAGLLGAVVGGWSIRYLGRQTALLAFLLLEGLALLSYVGISGQPQLPWTQILLAVGLEHVAGGMATAALFTVMMDYCRPSHEASDYALQSCLVIVAGLLASALSGLSATHLGYDGHFALAAGLCVAALWPVWQLIRQGQIAARTH</sequence>
<evidence type="ECO:0000256" key="1">
    <source>
        <dbReference type="ARBA" id="ARBA00004141"/>
    </source>
</evidence>
<keyword evidence="5 6" id="KW-0472">Membrane</keyword>
<dbReference type="EMBL" id="CP022530">
    <property type="protein sequence ID" value="ASP40438.1"/>
    <property type="molecule type" value="Genomic_DNA"/>
</dbReference>
<dbReference type="PANTHER" id="PTHR12778:SF10">
    <property type="entry name" value="MAJOR FACILITATOR SUPERFAMILY DOMAIN-CONTAINING PROTEIN 3"/>
    <property type="match status" value="1"/>
</dbReference>
<dbReference type="CDD" id="cd17485">
    <property type="entry name" value="MFS_MFSD3"/>
    <property type="match status" value="1"/>
</dbReference>
<comment type="subcellular location">
    <subcellularLocation>
        <location evidence="1">Membrane</location>
        <topology evidence="1">Multi-pass membrane protein</topology>
    </subcellularLocation>
</comment>
<evidence type="ECO:0000313" key="7">
    <source>
        <dbReference type="EMBL" id="ASP40438.1"/>
    </source>
</evidence>
<feature type="transmembrane region" description="Helical" evidence="6">
    <location>
        <begin position="342"/>
        <end position="361"/>
    </location>
</feature>
<dbReference type="Gene3D" id="1.20.1250.20">
    <property type="entry name" value="MFS general substrate transporter like domains"/>
    <property type="match status" value="2"/>
</dbReference>
<reference evidence="7 8" key="1">
    <citation type="submission" date="2017-07" db="EMBL/GenBank/DDBJ databases">
        <title>Annotated genome sequence of Bacterioplanes sanyensis isolated from Red Sea.</title>
        <authorList>
            <person name="Rehman Z.U."/>
        </authorList>
    </citation>
    <scope>NUCLEOTIDE SEQUENCE [LARGE SCALE GENOMIC DNA]</scope>
    <source>
        <strain evidence="7 8">NV9</strain>
    </source>
</reference>
<dbReference type="InterPro" id="IPR004752">
    <property type="entry name" value="AmpG_permease/AT-1"/>
</dbReference>
<feature type="transmembrane region" description="Helical" evidence="6">
    <location>
        <begin position="247"/>
        <end position="270"/>
    </location>
</feature>
<dbReference type="RefSeq" id="WP_094061605.1">
    <property type="nucleotide sequence ID" value="NZ_CP022530.1"/>
</dbReference>
<feature type="transmembrane region" description="Helical" evidence="6">
    <location>
        <begin position="38"/>
        <end position="59"/>
    </location>
</feature>
<evidence type="ECO:0000256" key="5">
    <source>
        <dbReference type="ARBA" id="ARBA00023136"/>
    </source>
</evidence>
<evidence type="ECO:0000256" key="6">
    <source>
        <dbReference type="SAM" id="Phobius"/>
    </source>
</evidence>
<dbReference type="SUPFAM" id="SSF103473">
    <property type="entry name" value="MFS general substrate transporter"/>
    <property type="match status" value="1"/>
</dbReference>
<feature type="transmembrane region" description="Helical" evidence="6">
    <location>
        <begin position="101"/>
        <end position="125"/>
    </location>
</feature>
<name>A0A222FN42_9GAMM</name>